<dbReference type="RefSeq" id="XP_020117923.1">
    <property type="nucleotide sequence ID" value="XM_020262183.1"/>
</dbReference>
<evidence type="ECO:0000313" key="8">
    <source>
        <dbReference type="Proteomes" id="UP000214365"/>
    </source>
</evidence>
<dbReference type="CDD" id="cd12148">
    <property type="entry name" value="fungal_TF_MHR"/>
    <property type="match status" value="1"/>
</dbReference>
<evidence type="ECO:0000313" key="7">
    <source>
        <dbReference type="EMBL" id="OKL57802.1"/>
    </source>
</evidence>
<dbReference type="AlphaFoldDB" id="A0A225AAC6"/>
<reference evidence="7 8" key="1">
    <citation type="submission" date="2015-06" db="EMBL/GenBank/DDBJ databases">
        <title>Talaromyces atroroseus IBT 11181 draft genome.</title>
        <authorList>
            <person name="Rasmussen K.B."/>
            <person name="Rasmussen S."/>
            <person name="Petersen B."/>
            <person name="Sicheritz-Ponten T."/>
            <person name="Mortensen U.H."/>
            <person name="Thrane U."/>
        </authorList>
    </citation>
    <scope>NUCLEOTIDE SEQUENCE [LARGE SCALE GENOMIC DNA]</scope>
    <source>
        <strain evidence="7 8">IBT 11181</strain>
    </source>
</reference>
<dbReference type="Proteomes" id="UP000214365">
    <property type="component" value="Unassembled WGS sequence"/>
</dbReference>
<protein>
    <recommendedName>
        <fullName evidence="6">Xylanolytic transcriptional activator regulatory domain-containing protein</fullName>
    </recommendedName>
</protein>
<proteinExistence type="predicted"/>
<keyword evidence="4" id="KW-0539">Nucleus</keyword>
<feature type="compositionally biased region" description="Basic and acidic residues" evidence="5">
    <location>
        <begin position="63"/>
        <end position="74"/>
    </location>
</feature>
<evidence type="ECO:0000256" key="4">
    <source>
        <dbReference type="ARBA" id="ARBA00023242"/>
    </source>
</evidence>
<dbReference type="GO" id="GO:0000981">
    <property type="term" value="F:DNA-binding transcription factor activity, RNA polymerase II-specific"/>
    <property type="evidence" value="ECO:0007669"/>
    <property type="project" value="TreeGrafter"/>
</dbReference>
<dbReference type="GO" id="GO:0000978">
    <property type="term" value="F:RNA polymerase II cis-regulatory region sequence-specific DNA binding"/>
    <property type="evidence" value="ECO:0007669"/>
    <property type="project" value="TreeGrafter"/>
</dbReference>
<organism evidence="7 8">
    <name type="scientific">Talaromyces atroroseus</name>
    <dbReference type="NCBI Taxonomy" id="1441469"/>
    <lineage>
        <taxon>Eukaryota</taxon>
        <taxon>Fungi</taxon>
        <taxon>Dikarya</taxon>
        <taxon>Ascomycota</taxon>
        <taxon>Pezizomycotina</taxon>
        <taxon>Eurotiomycetes</taxon>
        <taxon>Eurotiomycetidae</taxon>
        <taxon>Eurotiales</taxon>
        <taxon>Trichocomaceae</taxon>
        <taxon>Talaromyces</taxon>
        <taxon>Talaromyces sect. Trachyspermi</taxon>
    </lineage>
</organism>
<keyword evidence="8" id="KW-1185">Reference proteome</keyword>
<dbReference type="SMART" id="SM00906">
    <property type="entry name" value="Fungal_trans"/>
    <property type="match status" value="1"/>
</dbReference>
<dbReference type="InterPro" id="IPR051127">
    <property type="entry name" value="Fungal_SecMet_Regulators"/>
</dbReference>
<keyword evidence="3" id="KW-0804">Transcription</keyword>
<evidence type="ECO:0000256" key="1">
    <source>
        <dbReference type="ARBA" id="ARBA00023015"/>
    </source>
</evidence>
<dbReference type="GO" id="GO:0005634">
    <property type="term" value="C:nucleus"/>
    <property type="evidence" value="ECO:0007669"/>
    <property type="project" value="TreeGrafter"/>
</dbReference>
<evidence type="ECO:0000256" key="2">
    <source>
        <dbReference type="ARBA" id="ARBA00023125"/>
    </source>
</evidence>
<dbReference type="InterPro" id="IPR007219">
    <property type="entry name" value="XnlR_reg_dom"/>
</dbReference>
<name>A0A225AAC6_TALAT</name>
<accession>A0A225AAC6</accession>
<keyword evidence="2" id="KW-0238">DNA-binding</keyword>
<keyword evidence="1" id="KW-0805">Transcription regulation</keyword>
<dbReference type="GeneID" id="31007017"/>
<evidence type="ECO:0000256" key="3">
    <source>
        <dbReference type="ARBA" id="ARBA00023163"/>
    </source>
</evidence>
<dbReference type="Pfam" id="PF04082">
    <property type="entry name" value="Fungal_trans"/>
    <property type="match status" value="1"/>
</dbReference>
<feature type="domain" description="Xylanolytic transcriptional activator regulatory" evidence="6">
    <location>
        <begin position="252"/>
        <end position="322"/>
    </location>
</feature>
<feature type="region of interest" description="Disordered" evidence="5">
    <location>
        <begin position="1"/>
        <end position="74"/>
    </location>
</feature>
<evidence type="ECO:0000259" key="6">
    <source>
        <dbReference type="SMART" id="SM00906"/>
    </source>
</evidence>
<sequence length="612" mass="69059">MRRRTPSRDSVTGRQQTKSKPPVKYAPPTRSHGSIPVSPSTLTVEASSDTHTPPTGPSSRSGHLNEDQDPDQNREYYSAHGRFAGDVAAAIDMRAGLAPVATSNLVPFVDAPLFGDIDLHHPRGVLTDLPPRVHADRLVGIYWQHIHHVEPVLNRELFFHDYEASYSRPGALLHADHDVWPSILNAVFALAVQRQEAIPRQKRDEEGNRYFQRAWALLRPETIIWKPGSLELIQCLMLMNRYLHCTNNQQKTWMTAGLAMRIAQGMCCHLPEVPSTKDSINNRQSKQQVWASCVALDRCVSWSLSRTSAPPLILLPHRADSMTSRESYQQSGSQADHFTLGLELHEIGNQIQLAQTQTRNCLASRLGLPRLYQQDEYHVVAVQLDSCLNKLENNLPSDWKLQNLPNVVDSTSRAERYLLHLRPMLARFYLLKSHPTQAATPNPPNLSDRLLRECAQICIETAQKIASLIAETLAPDEPIGLLPWWYRIYYLHIAGINFLAAMFEPDLFTESISRSWEIVVSALRAHEHLSTYVLQCVRTFETLSTRILWTRYSNSNSSVNEAPGEGTSGLLYDDIFQDLGFDFDGFLFGAEDVFEGYSYVDNYSSTAANIHS</sequence>
<dbReference type="EMBL" id="LFMY01000011">
    <property type="protein sequence ID" value="OKL57802.1"/>
    <property type="molecule type" value="Genomic_DNA"/>
</dbReference>
<gene>
    <name evidence="7" type="ORF">UA08_07261</name>
</gene>
<dbReference type="GO" id="GO:0008270">
    <property type="term" value="F:zinc ion binding"/>
    <property type="evidence" value="ECO:0007669"/>
    <property type="project" value="InterPro"/>
</dbReference>
<feature type="compositionally biased region" description="Polar residues" evidence="5">
    <location>
        <begin position="37"/>
        <end position="62"/>
    </location>
</feature>
<dbReference type="PANTHER" id="PTHR47424">
    <property type="entry name" value="REGULATORY PROTEIN GAL4"/>
    <property type="match status" value="1"/>
</dbReference>
<comment type="caution">
    <text evidence="7">The sequence shown here is derived from an EMBL/GenBank/DDBJ whole genome shotgun (WGS) entry which is preliminary data.</text>
</comment>
<dbReference type="OrthoDB" id="424974at2759"/>
<dbReference type="STRING" id="1441469.A0A225AAC6"/>
<evidence type="ECO:0000256" key="5">
    <source>
        <dbReference type="SAM" id="MobiDB-lite"/>
    </source>
</evidence>
<feature type="compositionally biased region" description="Polar residues" evidence="5">
    <location>
        <begin position="8"/>
        <end position="19"/>
    </location>
</feature>
<dbReference type="GO" id="GO:0006351">
    <property type="term" value="P:DNA-templated transcription"/>
    <property type="evidence" value="ECO:0007669"/>
    <property type="project" value="InterPro"/>
</dbReference>
<dbReference type="PANTHER" id="PTHR47424:SF3">
    <property type="entry name" value="REGULATORY PROTEIN GAL4"/>
    <property type="match status" value="1"/>
</dbReference>
<dbReference type="GO" id="GO:0000435">
    <property type="term" value="P:positive regulation of transcription from RNA polymerase II promoter by galactose"/>
    <property type="evidence" value="ECO:0007669"/>
    <property type="project" value="TreeGrafter"/>
</dbReference>